<evidence type="ECO:0000259" key="1">
    <source>
        <dbReference type="SMART" id="SM00089"/>
    </source>
</evidence>
<protein>
    <recommendedName>
        <fullName evidence="1">PKD/Chitinase domain-containing protein</fullName>
    </recommendedName>
</protein>
<reference evidence="2 3" key="1">
    <citation type="submission" date="2014-11" db="EMBL/GenBank/DDBJ databases">
        <title>Genome sequence of Flavihumibacter solisilvae 3-3.</title>
        <authorList>
            <person name="Zhou G."/>
            <person name="Li M."/>
            <person name="Wang G."/>
        </authorList>
    </citation>
    <scope>NUCLEOTIDE SEQUENCE [LARGE SCALE GENOMIC DNA]</scope>
    <source>
        <strain evidence="2 3">3-3</strain>
    </source>
</reference>
<dbReference type="SUPFAM" id="SSF49299">
    <property type="entry name" value="PKD domain"/>
    <property type="match status" value="4"/>
</dbReference>
<dbReference type="InterPro" id="IPR035986">
    <property type="entry name" value="PKD_dom_sf"/>
</dbReference>
<dbReference type="InterPro" id="IPR029865">
    <property type="entry name" value="KIAA0319-like"/>
</dbReference>
<dbReference type="NCBIfam" id="TIGR04183">
    <property type="entry name" value="Por_Secre_tail"/>
    <property type="match status" value="1"/>
</dbReference>
<sequence length="769" mass="83405">MACGNGFHKLHGQSNILHYADFESTTNLMHSWDNVENCCSYSLTRSTAFKRTGSSSLRIELNRTDPDVAGNKRVELTDNSYPVPLDSTRRWWAFSNFLPADFQYDPVRESFAQWHFKPQGTVSNGTPPLSLVMNKGNWTIVLSYDSIDINIDGGKNIKTLTFDLGPWQRGVWNDWVFNYNYTADNTGYLKIWKNGQVVLDYKGKCWYKGGGEPIFKVGLYKWVWAPSWTYAHEQSTTTKRVYYLDNVKVGNFDADLNDFLITPANSSNVLPLVVVGPKQTLTLPTNNSTLSGVGSHDPDGTAISYLWEQVSGPSVATLSANNTSRIIASNMVAGLYQYQLTITDADGAKAAAVMEVEIRGTAQNTPPVANPGVKKYVQLPNSTTILYGDRSTDKDGLVASYSWTQYSGPTTATMTSPTAANIQLSNLNQGNYFFKLTVKDNKGGMNSKFINVLVLPGASAPNIAPVADAGWNQTLTLPMNAATLRGTQSTDADGSIVKYQWQQLSGPSVAPMASPTASANVISNLIQGTYTFRLTVTDNAGATATASVNIIILAAPTPPPATGNQAPVADASWNQTLYWPVDNATLNGTGSYDSDGSISTYRWTQKSGPATATMTGATSSKAIVRDLLIGSYIFELAVTDNLGARATTTMTVNVVNTTTATTSMAQVGGSGELMAAQTVTIAPVDETAVSVFPNPAHDHIRIRVIDKGQQPEGISIYSSGDQLIFSDKISPGTQVYDKRVDMSKYPAGTYYLKINNRQSQPVIRKIVKT</sequence>
<dbReference type="Pfam" id="PF14099">
    <property type="entry name" value="Polysacc_lyase"/>
    <property type="match status" value="1"/>
</dbReference>
<dbReference type="InterPro" id="IPR025975">
    <property type="entry name" value="Polysacc_lyase"/>
</dbReference>
<feature type="domain" description="PKD/Chitinase" evidence="1">
    <location>
        <begin position="466"/>
        <end position="555"/>
    </location>
</feature>
<organism evidence="2 3">
    <name type="scientific">Flavihumibacter solisilvae</name>
    <dbReference type="NCBI Taxonomy" id="1349421"/>
    <lineage>
        <taxon>Bacteria</taxon>
        <taxon>Pseudomonadati</taxon>
        <taxon>Bacteroidota</taxon>
        <taxon>Chitinophagia</taxon>
        <taxon>Chitinophagales</taxon>
        <taxon>Chitinophagaceae</taxon>
        <taxon>Flavihumibacter</taxon>
    </lineage>
</organism>
<dbReference type="AlphaFoldDB" id="A0A0C1IUZ0"/>
<dbReference type="STRING" id="1349421.OI18_11855"/>
<dbReference type="Gene3D" id="2.60.40.10">
    <property type="entry name" value="Immunoglobulins"/>
    <property type="match status" value="4"/>
</dbReference>
<dbReference type="EMBL" id="JSVC01000013">
    <property type="protein sequence ID" value="KIC94324.1"/>
    <property type="molecule type" value="Genomic_DNA"/>
</dbReference>
<evidence type="ECO:0000313" key="3">
    <source>
        <dbReference type="Proteomes" id="UP000031408"/>
    </source>
</evidence>
<comment type="caution">
    <text evidence="2">The sequence shown here is derived from an EMBL/GenBank/DDBJ whole genome shotgun (WGS) entry which is preliminary data.</text>
</comment>
<accession>A0A0C1IUZ0</accession>
<dbReference type="InterPro" id="IPR026444">
    <property type="entry name" value="Secre_tail"/>
</dbReference>
<dbReference type="PANTHER" id="PTHR46182:SF2">
    <property type="entry name" value="FI19480P1"/>
    <property type="match status" value="1"/>
</dbReference>
<gene>
    <name evidence="2" type="ORF">OI18_11855</name>
</gene>
<keyword evidence="3" id="KW-1185">Reference proteome</keyword>
<feature type="domain" description="PKD/Chitinase" evidence="1">
    <location>
        <begin position="272"/>
        <end position="361"/>
    </location>
</feature>
<dbReference type="GO" id="GO:0031410">
    <property type="term" value="C:cytoplasmic vesicle"/>
    <property type="evidence" value="ECO:0007669"/>
    <property type="project" value="TreeGrafter"/>
</dbReference>
<name>A0A0C1IUZ0_9BACT</name>
<dbReference type="InterPro" id="IPR022409">
    <property type="entry name" value="PKD/Chitinase_dom"/>
</dbReference>
<feature type="domain" description="PKD/Chitinase" evidence="1">
    <location>
        <begin position="568"/>
        <end position="657"/>
    </location>
</feature>
<feature type="domain" description="PKD/Chitinase" evidence="1">
    <location>
        <begin position="370"/>
        <end position="457"/>
    </location>
</feature>
<dbReference type="Pfam" id="PF18962">
    <property type="entry name" value="Por_Secre_tail"/>
    <property type="match status" value="1"/>
</dbReference>
<dbReference type="Pfam" id="PF22352">
    <property type="entry name" value="K319L-like_PKD"/>
    <property type="match status" value="4"/>
</dbReference>
<dbReference type="Gene3D" id="2.60.120.200">
    <property type="match status" value="1"/>
</dbReference>
<dbReference type="Proteomes" id="UP000031408">
    <property type="component" value="Unassembled WGS sequence"/>
</dbReference>
<dbReference type="InterPro" id="IPR013783">
    <property type="entry name" value="Ig-like_fold"/>
</dbReference>
<dbReference type="SMART" id="SM00089">
    <property type="entry name" value="PKD"/>
    <property type="match status" value="4"/>
</dbReference>
<proteinExistence type="predicted"/>
<evidence type="ECO:0000313" key="2">
    <source>
        <dbReference type="EMBL" id="KIC94324.1"/>
    </source>
</evidence>
<dbReference type="GO" id="GO:0016020">
    <property type="term" value="C:membrane"/>
    <property type="evidence" value="ECO:0007669"/>
    <property type="project" value="TreeGrafter"/>
</dbReference>
<dbReference type="PANTHER" id="PTHR46182">
    <property type="entry name" value="FI19480P1"/>
    <property type="match status" value="1"/>
</dbReference>